<dbReference type="InterPro" id="IPR010982">
    <property type="entry name" value="Lambda_DNA-bd_dom_sf"/>
</dbReference>
<organism evidence="3 4">
    <name type="scientific">Streptomyces lutosisoli</name>
    <dbReference type="NCBI Taxonomy" id="2665721"/>
    <lineage>
        <taxon>Bacteria</taxon>
        <taxon>Bacillati</taxon>
        <taxon>Actinomycetota</taxon>
        <taxon>Actinomycetes</taxon>
        <taxon>Kitasatosporales</taxon>
        <taxon>Streptomycetaceae</taxon>
        <taxon>Streptomyces</taxon>
    </lineage>
</organism>
<evidence type="ECO:0000259" key="2">
    <source>
        <dbReference type="PROSITE" id="PS50943"/>
    </source>
</evidence>
<dbReference type="InterPro" id="IPR001387">
    <property type="entry name" value="Cro/C1-type_HTH"/>
</dbReference>
<name>A0ABW2VVP4_9ACTN</name>
<feature type="domain" description="HTH cro/C1-type" evidence="2">
    <location>
        <begin position="28"/>
        <end position="82"/>
    </location>
</feature>
<accession>A0ABW2VVP4</accession>
<dbReference type="EMBL" id="JBHTEC010000004">
    <property type="protein sequence ID" value="MFD0287712.1"/>
    <property type="molecule type" value="Genomic_DNA"/>
</dbReference>
<dbReference type="InterPro" id="IPR011990">
    <property type="entry name" value="TPR-like_helical_dom_sf"/>
</dbReference>
<keyword evidence="4" id="KW-1185">Reference proteome</keyword>
<dbReference type="SUPFAM" id="SSF81901">
    <property type="entry name" value="HCP-like"/>
    <property type="match status" value="1"/>
</dbReference>
<evidence type="ECO:0000256" key="1">
    <source>
        <dbReference type="SAM" id="MobiDB-lite"/>
    </source>
</evidence>
<comment type="caution">
    <text evidence="3">The sequence shown here is derived from an EMBL/GenBank/DDBJ whole genome shotgun (WGS) entry which is preliminary data.</text>
</comment>
<dbReference type="Pfam" id="PF13560">
    <property type="entry name" value="HTH_31"/>
    <property type="match status" value="1"/>
</dbReference>
<evidence type="ECO:0000313" key="3">
    <source>
        <dbReference type="EMBL" id="MFD0287712.1"/>
    </source>
</evidence>
<dbReference type="SMART" id="SM00530">
    <property type="entry name" value="HTH_XRE"/>
    <property type="match status" value="2"/>
</dbReference>
<dbReference type="PROSITE" id="PS50943">
    <property type="entry name" value="HTH_CROC1"/>
    <property type="match status" value="1"/>
</dbReference>
<dbReference type="CDD" id="cd00093">
    <property type="entry name" value="HTH_XRE"/>
    <property type="match status" value="1"/>
</dbReference>
<gene>
    <name evidence="3" type="ORF">ACFQZP_40035</name>
</gene>
<dbReference type="SUPFAM" id="SSF47413">
    <property type="entry name" value="lambda repressor-like DNA-binding domains"/>
    <property type="match status" value="1"/>
</dbReference>
<feature type="region of interest" description="Disordered" evidence="1">
    <location>
        <begin position="1"/>
        <end position="21"/>
    </location>
</feature>
<dbReference type="Gene3D" id="1.25.40.10">
    <property type="entry name" value="Tetratricopeptide repeat domain"/>
    <property type="match status" value="2"/>
</dbReference>
<dbReference type="Proteomes" id="UP001596957">
    <property type="component" value="Unassembled WGS sequence"/>
</dbReference>
<dbReference type="Gene3D" id="1.10.260.40">
    <property type="entry name" value="lambda repressor-like DNA-binding domains"/>
    <property type="match status" value="1"/>
</dbReference>
<dbReference type="RefSeq" id="WP_381301713.1">
    <property type="nucleotide sequence ID" value="NZ_JBHTEC010000004.1"/>
</dbReference>
<dbReference type="InterPro" id="IPR006597">
    <property type="entry name" value="Sel1-like"/>
</dbReference>
<evidence type="ECO:0000313" key="4">
    <source>
        <dbReference type="Proteomes" id="UP001596957"/>
    </source>
</evidence>
<protein>
    <submittedName>
        <fullName evidence="3">Helix-turn-helix domain-containing protein</fullName>
    </submittedName>
</protein>
<sequence length="966" mass="103437">MSERSVGRPHKPVPSDMPPARRRFVTELRSCVQDSGLTSGDVAARMGMHQSSISRALNGGRTLSEEQVRDISAVLGLSDSRAKTLMFLWQQARSETQPGAARRPAAASEDLADRLSALRQESGLSLREIAARLASTGTPAGKSTVERVLREPGESPLLALQMAGVLIDALPEAQRGPAAAEVFSAVLTGTQASPLHLTLSTGSGKTTAALQTLYSYASVPSAVTVASLARKLDLPVRELRTLRRAARAVAGRDEDQAPGRLISEWNPLELEVHPSAPPSRPGQGELTELPAYIPRAHDQRLAETVREASEGHSRMTLLVGTPSTGKTRACWEAVQPLAAQGWRLWHPFNPTRAEAALEGLDHVQPRTVVWLNEAQHYFADPRLGERVAAGVRKLLNQPERGPVLILGTLWPAYAEQLTAPPSPGTPDPHSQVRALLTGRTIATPDTFDQEAMESATALATADPRLAEALEQSGRNGRITQELAGAPDLLRRYVNSASATRAVLHAAMDACRLGVGSPLPQDFLTTAAIGYLTDDDVDHLTEDWAERAFAELARPVHGGLAPLRRIRPGPGVRPSTNLLSGTAHVPATGPVFRLADYLQRHGALTRQILCPPASFWQAADSHLRNPEDLYGLASAAYDRYRIQWAHRLRDRTADAGESRALLRLVQMREQAGDRASAEVLAEQAADAGDTFALTELARQREAAGDRHSAEDLARRAADAGDAHALTQLARMRQQAGDRASAEVLAEQAADAGDTFALTELARQREAAGDRHSAEDLARRAADAGDAHALTQLARMRQQAGDLENAESFYFHAAAAGHRQALIPLAQMREQAGDFDSSEVLARQATGTGNTPLADARALEVAGDHAGAEALYRTAADIGDTFALIRLAQMRKTAGDDEAAAALLIEAADAGNTFALAELARAHEAAGDEEGTEVLYLRAADAGLAWLFDLAGRWPHGLNPDGTPTPAW</sequence>
<reference evidence="4" key="1">
    <citation type="journal article" date="2019" name="Int. J. Syst. Evol. Microbiol.">
        <title>The Global Catalogue of Microorganisms (GCM) 10K type strain sequencing project: providing services to taxonomists for standard genome sequencing and annotation.</title>
        <authorList>
            <consortium name="The Broad Institute Genomics Platform"/>
            <consortium name="The Broad Institute Genome Sequencing Center for Infectious Disease"/>
            <person name="Wu L."/>
            <person name="Ma J."/>
        </authorList>
    </citation>
    <scope>NUCLEOTIDE SEQUENCE [LARGE SCALE GENOMIC DNA]</scope>
    <source>
        <strain evidence="4">CGMCC 4.7198</strain>
    </source>
</reference>
<proteinExistence type="predicted"/>
<dbReference type="SMART" id="SM00671">
    <property type="entry name" value="SEL1"/>
    <property type="match status" value="4"/>
</dbReference>